<dbReference type="Proteomes" id="UP000010799">
    <property type="component" value="Chromosome"/>
</dbReference>
<dbReference type="Gene3D" id="1.10.1660.10">
    <property type="match status" value="1"/>
</dbReference>
<dbReference type="PATRIC" id="fig|1215343.11.peg.753"/>
<dbReference type="SUPFAM" id="SSF46955">
    <property type="entry name" value="Putative DNA-binding domain"/>
    <property type="match status" value="1"/>
</dbReference>
<dbReference type="Pfam" id="PF13411">
    <property type="entry name" value="MerR_1"/>
    <property type="match status" value="1"/>
</dbReference>
<reference evidence="2 3" key="1">
    <citation type="journal article" date="2012" name="Stand. Genomic Sci.">
        <title>Complete genome sequence of Liberibacter crescens BT-1.</title>
        <authorList>
            <person name="Leonard M.T."/>
            <person name="Fagen J.R."/>
            <person name="Davis-Richardson A.G."/>
            <person name="Davis M.J."/>
            <person name="Triplett E.W."/>
        </authorList>
    </citation>
    <scope>NUCLEOTIDE SEQUENCE [LARGE SCALE GENOMIC DNA]</scope>
    <source>
        <strain evidence="2 3">BT-1</strain>
    </source>
</reference>
<keyword evidence="3" id="KW-1185">Reference proteome</keyword>
<dbReference type="AlphaFoldDB" id="L0EVM8"/>
<dbReference type="EMBL" id="CP003789">
    <property type="protein sequence ID" value="AGA64723.1"/>
    <property type="molecule type" value="Genomic_DNA"/>
</dbReference>
<dbReference type="STRING" id="1215343.B488_07310"/>
<protein>
    <submittedName>
        <fullName evidence="2">Transcriptional regulator, MerR family</fullName>
    </submittedName>
</protein>
<evidence type="ECO:0000313" key="3">
    <source>
        <dbReference type="Proteomes" id="UP000010799"/>
    </source>
</evidence>
<organism evidence="2 3">
    <name type="scientific">Liberibacter crescens (strain BT-1)</name>
    <dbReference type="NCBI Taxonomy" id="1215343"/>
    <lineage>
        <taxon>Bacteria</taxon>
        <taxon>Pseudomonadati</taxon>
        <taxon>Pseudomonadota</taxon>
        <taxon>Alphaproteobacteria</taxon>
        <taxon>Hyphomicrobiales</taxon>
        <taxon>Rhizobiaceae</taxon>
        <taxon>Liberibacter</taxon>
    </lineage>
</organism>
<evidence type="ECO:0000313" key="2">
    <source>
        <dbReference type="EMBL" id="AGA64723.1"/>
    </source>
</evidence>
<dbReference type="GO" id="GO:0006355">
    <property type="term" value="P:regulation of DNA-templated transcription"/>
    <property type="evidence" value="ECO:0007669"/>
    <property type="project" value="InterPro"/>
</dbReference>
<proteinExistence type="predicted"/>
<name>L0EVM8_LIBCB</name>
<dbReference type="RefSeq" id="WP_015273150.1">
    <property type="nucleotide sequence ID" value="NC_019907.1"/>
</dbReference>
<dbReference type="HOGENOM" id="CLU_045945_1_0_5"/>
<evidence type="ECO:0000259" key="1">
    <source>
        <dbReference type="Pfam" id="PF13411"/>
    </source>
</evidence>
<dbReference type="eggNOG" id="COG0789">
    <property type="taxonomic scope" value="Bacteria"/>
</dbReference>
<dbReference type="InterPro" id="IPR009061">
    <property type="entry name" value="DNA-bd_dom_put_sf"/>
</dbReference>
<dbReference type="GO" id="GO:0003677">
    <property type="term" value="F:DNA binding"/>
    <property type="evidence" value="ECO:0007669"/>
    <property type="project" value="InterPro"/>
</dbReference>
<dbReference type="KEGG" id="lcc:B488_07310"/>
<accession>L0EVM8</accession>
<gene>
    <name evidence="2" type="ordered locus">B488_07310</name>
</gene>
<sequence>MNQQEDVFRSMSEAADDLELPQHVLHFWETKFSQIKRVKKSDGHHYYRLEDMDFLKGIKILLYNHGYSIKAVQNILKTKGVQFVIAIGQGLSDLESLSFDESKKIEVEPRVAEMDDNQIVGRAKAPILRRLFKFKENNDKASEEIFHDHHYLSDENRRLLQEAIYDLLECKRLLDQVR</sequence>
<feature type="domain" description="HTH merR-type" evidence="1">
    <location>
        <begin position="10"/>
        <end position="77"/>
    </location>
</feature>
<dbReference type="InterPro" id="IPR000551">
    <property type="entry name" value="MerR-type_HTH_dom"/>
</dbReference>